<dbReference type="InterPro" id="IPR029058">
    <property type="entry name" value="AB_hydrolase_fold"/>
</dbReference>
<evidence type="ECO:0000259" key="1">
    <source>
        <dbReference type="Pfam" id="PF12697"/>
    </source>
</evidence>
<dbReference type="PANTHER" id="PTHR46438">
    <property type="entry name" value="ALPHA/BETA-HYDROLASES SUPERFAMILY PROTEIN"/>
    <property type="match status" value="1"/>
</dbReference>
<proteinExistence type="predicted"/>
<gene>
    <name evidence="2" type="ORF">GCM10017559_47290</name>
</gene>
<dbReference type="PRINTS" id="PR00111">
    <property type="entry name" value="ABHYDROLASE"/>
</dbReference>
<evidence type="ECO:0000313" key="2">
    <source>
        <dbReference type="EMBL" id="GAA3017903.1"/>
    </source>
</evidence>
<dbReference type="Proteomes" id="UP001499930">
    <property type="component" value="Unassembled WGS sequence"/>
</dbReference>
<dbReference type="Gene3D" id="3.40.50.1820">
    <property type="entry name" value="alpha/beta hydrolase"/>
    <property type="match status" value="1"/>
</dbReference>
<dbReference type="SUPFAM" id="SSF53474">
    <property type="entry name" value="alpha/beta-Hydrolases"/>
    <property type="match status" value="1"/>
</dbReference>
<feature type="domain" description="AB hydrolase-1" evidence="1">
    <location>
        <begin position="60"/>
        <end position="331"/>
    </location>
</feature>
<name>A0ABN3YAX7_9ACTN</name>
<keyword evidence="2" id="KW-0378">Hydrolase</keyword>
<dbReference type="PANTHER" id="PTHR46438:SF2">
    <property type="entry name" value="ALPHA_BETA-HYDROLASES SUPERFAMILY PROTEIN"/>
    <property type="match status" value="1"/>
</dbReference>
<dbReference type="RefSeq" id="WP_344898904.1">
    <property type="nucleotide sequence ID" value="NZ_BAAAWD010000013.1"/>
</dbReference>
<protein>
    <submittedName>
        <fullName evidence="2">Alpha/beta hydrolase</fullName>
    </submittedName>
</protein>
<dbReference type="Pfam" id="PF12697">
    <property type="entry name" value="Abhydrolase_6"/>
    <property type="match status" value="1"/>
</dbReference>
<reference evidence="2 3" key="1">
    <citation type="journal article" date="2019" name="Int. J. Syst. Evol. Microbiol.">
        <title>The Global Catalogue of Microorganisms (GCM) 10K type strain sequencing project: providing services to taxonomists for standard genome sequencing and annotation.</title>
        <authorList>
            <consortium name="The Broad Institute Genomics Platform"/>
            <consortium name="The Broad Institute Genome Sequencing Center for Infectious Disease"/>
            <person name="Wu L."/>
            <person name="Ma J."/>
        </authorList>
    </citation>
    <scope>NUCLEOTIDE SEQUENCE [LARGE SCALE GENOMIC DNA]</scope>
    <source>
        <strain evidence="2 3">JCM 3106</strain>
    </source>
</reference>
<organism evidence="2 3">
    <name type="scientific">Streptosporangium longisporum</name>
    <dbReference type="NCBI Taxonomy" id="46187"/>
    <lineage>
        <taxon>Bacteria</taxon>
        <taxon>Bacillati</taxon>
        <taxon>Actinomycetota</taxon>
        <taxon>Actinomycetes</taxon>
        <taxon>Streptosporangiales</taxon>
        <taxon>Streptosporangiaceae</taxon>
        <taxon>Streptosporangium</taxon>
    </lineage>
</organism>
<evidence type="ECO:0000313" key="3">
    <source>
        <dbReference type="Proteomes" id="UP001499930"/>
    </source>
</evidence>
<dbReference type="EMBL" id="BAAAWD010000013">
    <property type="protein sequence ID" value="GAA3017903.1"/>
    <property type="molecule type" value="Genomic_DNA"/>
</dbReference>
<comment type="caution">
    <text evidence="2">The sequence shown here is derived from an EMBL/GenBank/DDBJ whole genome shotgun (WGS) entry which is preliminary data.</text>
</comment>
<accession>A0ABN3YAX7</accession>
<keyword evidence="3" id="KW-1185">Reference proteome</keyword>
<sequence length="351" mass="39422">MSAYPYHNPYEGLSGTIDIKAVREAGFQERRFDTGTVRLNYVAGPDNGPPLVLLAAQMGTWESYRRVLVPLSRRLRVYAIDVRGHGKSSWTPGEYSWNHLGADMTAFLSEVVRAPAVVAGNSSGGLLALWCAANLPGRVAAAILEDAPVFSAEMPRFRDRDRFVYEGLEHLAETLGDPHDRDLADYFRGLTLPVSETREKRVPDWFVSFLSRRVRAFRTRRPGLPVDIPYLPLKLRLLLKCLSMYDADFARAFVDGRFYEGLDHADALARVSCPLLVLHGDWRRVPGRGLIGAMDDEDAARIGRLVPHSRYMKIKANHVIHMSRPRRYVEAVNTFLTEDVKGEFATPAGRA</sequence>
<dbReference type="GO" id="GO:0016787">
    <property type="term" value="F:hydrolase activity"/>
    <property type="evidence" value="ECO:0007669"/>
    <property type="project" value="UniProtKB-KW"/>
</dbReference>
<dbReference type="InterPro" id="IPR000073">
    <property type="entry name" value="AB_hydrolase_1"/>
</dbReference>